<reference evidence="1 2" key="2">
    <citation type="submission" date="2023-06" db="EMBL/GenBank/DDBJ databases">
        <title>Identification and characterization of horizontal gene transfer across gut microbiota members of farm animals based on homology search.</title>
        <authorList>
            <person name="Schwarzerova J."/>
            <person name="Nykrynova M."/>
            <person name="Jureckova K."/>
            <person name="Cejkova D."/>
            <person name="Rychlik I."/>
        </authorList>
    </citation>
    <scope>NUCLEOTIDE SEQUENCE [LARGE SCALE GENOMIC DNA]</scope>
    <source>
        <strain evidence="1 2">105_WCHN</strain>
    </source>
</reference>
<sequence length="79" mass="8949">MDEQKIKKVLALVNTGKPYDDVAPDVTAVRNWALDLCRQYNFEYYQTGRANLATLRIRHRLTGSRSCPTSTLNLAATFS</sequence>
<proteinExistence type="predicted"/>
<dbReference type="RefSeq" id="WP_289560189.1">
    <property type="nucleotide sequence ID" value="NZ_JAUDEO010000025.1"/>
</dbReference>
<comment type="caution">
    <text evidence="1">The sequence shown here is derived from an EMBL/GenBank/DDBJ whole genome shotgun (WGS) entry which is preliminary data.</text>
</comment>
<dbReference type="Proteomes" id="UP001529423">
    <property type="component" value="Unassembled WGS sequence"/>
</dbReference>
<name>A0ABT7VMM5_9LACO</name>
<keyword evidence="2" id="KW-1185">Reference proteome</keyword>
<evidence type="ECO:0000313" key="2">
    <source>
        <dbReference type="Proteomes" id="UP001529423"/>
    </source>
</evidence>
<evidence type="ECO:0000313" key="1">
    <source>
        <dbReference type="EMBL" id="MDM8333990.1"/>
    </source>
</evidence>
<gene>
    <name evidence="1" type="ORF">QUW46_05330</name>
</gene>
<protein>
    <submittedName>
        <fullName evidence="1">Uncharacterized protein</fullName>
    </submittedName>
</protein>
<dbReference type="EMBL" id="JAUDEO010000025">
    <property type="protein sequence ID" value="MDM8333990.1"/>
    <property type="molecule type" value="Genomic_DNA"/>
</dbReference>
<reference evidence="1 2" key="3">
    <citation type="submission" date="2023-06" db="EMBL/GenBank/DDBJ databases">
        <authorList>
            <person name="Zeman M."/>
            <person name="Kubasova T."/>
            <person name="Jahodarova E."/>
            <person name="Nykrynova M."/>
            <person name="Rychlik I."/>
        </authorList>
    </citation>
    <scope>NUCLEOTIDE SEQUENCE [LARGE SCALE GENOMIC DNA]</scope>
    <source>
        <strain evidence="1 2">105_WCHN</strain>
    </source>
</reference>
<reference evidence="2" key="1">
    <citation type="submission" date="2023-06" db="EMBL/GenBank/DDBJ databases">
        <title>Identification and characterization of horizontal gene transfer across gut microbiota members of farm animals based on homology search.</title>
        <authorList>
            <person name="Zeman M."/>
            <person name="Kubasova T."/>
            <person name="Jahodarova E."/>
            <person name="Nykrynova M."/>
            <person name="Rychlik I."/>
        </authorList>
    </citation>
    <scope>NUCLEOTIDE SEQUENCE [LARGE SCALE GENOMIC DNA]</scope>
    <source>
        <strain evidence="2">105_WCHN</strain>
    </source>
</reference>
<accession>A0ABT7VMM5</accession>
<organism evidence="1 2">
    <name type="scientific">Limosilactobacillus panis</name>
    <dbReference type="NCBI Taxonomy" id="47493"/>
    <lineage>
        <taxon>Bacteria</taxon>
        <taxon>Bacillati</taxon>
        <taxon>Bacillota</taxon>
        <taxon>Bacilli</taxon>
        <taxon>Lactobacillales</taxon>
        <taxon>Lactobacillaceae</taxon>
        <taxon>Limosilactobacillus</taxon>
    </lineage>
</organism>